<dbReference type="SUPFAM" id="SSF141571">
    <property type="entry name" value="Pentapeptide repeat-like"/>
    <property type="match status" value="1"/>
</dbReference>
<feature type="compositionally biased region" description="Low complexity" evidence="1">
    <location>
        <begin position="140"/>
        <end position="150"/>
    </location>
</feature>
<dbReference type="AlphaFoldDB" id="A0A839DVC9"/>
<dbReference type="RefSeq" id="WP_182545170.1">
    <property type="nucleotide sequence ID" value="NZ_JACGWZ010000004.1"/>
</dbReference>
<dbReference type="Proteomes" id="UP000569329">
    <property type="component" value="Unassembled WGS sequence"/>
</dbReference>
<dbReference type="InterPro" id="IPR001646">
    <property type="entry name" value="5peptide_repeat"/>
</dbReference>
<dbReference type="EMBL" id="JACGWZ010000004">
    <property type="protein sequence ID" value="MBA8825932.1"/>
    <property type="molecule type" value="Genomic_DNA"/>
</dbReference>
<name>A0A839DVC9_9PSEU</name>
<reference evidence="3 4" key="1">
    <citation type="submission" date="2020-07" db="EMBL/GenBank/DDBJ databases">
        <title>Sequencing the genomes of 1000 actinobacteria strains.</title>
        <authorList>
            <person name="Klenk H.-P."/>
        </authorList>
    </citation>
    <scope>NUCLEOTIDE SEQUENCE [LARGE SCALE GENOMIC DNA]</scope>
    <source>
        <strain evidence="3 4">DSM 45975</strain>
    </source>
</reference>
<keyword evidence="2" id="KW-0472">Membrane</keyword>
<sequence length="413" mass="45137">MLAAITIAIAVVAAGWWLLGLATHAQDPAKARIDAVRAAMTLGAGLVGMVVLWLTGRKQWLAERTQRHNETDATEKRVTELYTAAAQQLASDKAPVRLAGLYALERLGQTNPIHRQTIVNLLCAYLRMPYTPPEPKAESEASSESVTSAEHLAGQSQQDGAAQPLLLDLAPTLAEAAGLSLDAADQQQQEHQVRLTAQRLLAHHLRPDGHDQSISEYWGGQDGTGLDLDLSGAVLYDWDLEHCRVRRADFTNAHFHFIAAFGGAQFHGITSFDGVQFYDITSFGDVHFYGDAIFGGAQFHGDARFGGVQFHEMAIFDDVHFYGDVGFAKAQFHVIIGLFGVQFHGDAVFDEVWIRLDIENALDPFWLPGWTVRVADPGDGQTGRWGLLVSEEDDPANVEAAASPSDEEERANE</sequence>
<dbReference type="Pfam" id="PF13576">
    <property type="entry name" value="Pentapeptide_3"/>
    <property type="match status" value="1"/>
</dbReference>
<keyword evidence="4" id="KW-1185">Reference proteome</keyword>
<dbReference type="Gene3D" id="2.160.20.80">
    <property type="entry name" value="E3 ubiquitin-protein ligase SopA"/>
    <property type="match status" value="1"/>
</dbReference>
<keyword evidence="2" id="KW-0812">Transmembrane</keyword>
<gene>
    <name evidence="3" type="ORF">FHX42_003298</name>
</gene>
<proteinExistence type="predicted"/>
<protein>
    <submittedName>
        <fullName evidence="3">Uncharacterized protein YjbI with pentapeptide repeats</fullName>
    </submittedName>
</protein>
<evidence type="ECO:0000256" key="2">
    <source>
        <dbReference type="SAM" id="Phobius"/>
    </source>
</evidence>
<feature type="transmembrane region" description="Helical" evidence="2">
    <location>
        <begin position="35"/>
        <end position="54"/>
    </location>
</feature>
<organism evidence="3 4">
    <name type="scientific">Halosaccharopolyspora lacisalsi</name>
    <dbReference type="NCBI Taxonomy" id="1000566"/>
    <lineage>
        <taxon>Bacteria</taxon>
        <taxon>Bacillati</taxon>
        <taxon>Actinomycetota</taxon>
        <taxon>Actinomycetes</taxon>
        <taxon>Pseudonocardiales</taxon>
        <taxon>Pseudonocardiaceae</taxon>
        <taxon>Halosaccharopolyspora</taxon>
    </lineage>
</organism>
<keyword evidence="2" id="KW-1133">Transmembrane helix</keyword>
<evidence type="ECO:0000313" key="3">
    <source>
        <dbReference type="EMBL" id="MBA8825932.1"/>
    </source>
</evidence>
<feature type="region of interest" description="Disordered" evidence="1">
    <location>
        <begin position="132"/>
        <end position="157"/>
    </location>
</feature>
<accession>A0A839DVC9</accession>
<comment type="caution">
    <text evidence="3">The sequence shown here is derived from an EMBL/GenBank/DDBJ whole genome shotgun (WGS) entry which is preliminary data.</text>
</comment>
<evidence type="ECO:0000313" key="4">
    <source>
        <dbReference type="Proteomes" id="UP000569329"/>
    </source>
</evidence>
<evidence type="ECO:0000256" key="1">
    <source>
        <dbReference type="SAM" id="MobiDB-lite"/>
    </source>
</evidence>
<feature type="region of interest" description="Disordered" evidence="1">
    <location>
        <begin position="391"/>
        <end position="413"/>
    </location>
</feature>